<feature type="transmembrane region" description="Helical" evidence="2">
    <location>
        <begin position="467"/>
        <end position="487"/>
    </location>
</feature>
<accession>A0A1Z3HLF1</accession>
<evidence type="ECO:0000256" key="1">
    <source>
        <dbReference type="SAM" id="MobiDB-lite"/>
    </source>
</evidence>
<feature type="transmembrane region" description="Helical" evidence="2">
    <location>
        <begin position="66"/>
        <end position="87"/>
    </location>
</feature>
<feature type="transmembrane region" description="Helical" evidence="2">
    <location>
        <begin position="169"/>
        <end position="188"/>
    </location>
</feature>
<proteinExistence type="predicted"/>
<dbReference type="OrthoDB" id="524903at2"/>
<keyword evidence="2" id="KW-0472">Membrane</keyword>
<feature type="transmembrane region" description="Helical" evidence="2">
    <location>
        <begin position="499"/>
        <end position="519"/>
    </location>
</feature>
<feature type="compositionally biased region" description="Low complexity" evidence="1">
    <location>
        <begin position="28"/>
        <end position="38"/>
    </location>
</feature>
<evidence type="ECO:0000313" key="4">
    <source>
        <dbReference type="Proteomes" id="UP000191901"/>
    </source>
</evidence>
<feature type="transmembrane region" description="Helical" evidence="2">
    <location>
        <begin position="203"/>
        <end position="227"/>
    </location>
</feature>
<keyword evidence="4" id="KW-1185">Reference proteome</keyword>
<dbReference type="KEGG" id="hhg:XM38_020680"/>
<feature type="transmembrane region" description="Helical" evidence="2">
    <location>
        <begin position="307"/>
        <end position="324"/>
    </location>
</feature>
<reference evidence="3 4" key="1">
    <citation type="journal article" date="2016" name="Biochim. Biophys. Acta">
        <title>Characterization of red-shifted phycobilisomes isolated from the chlorophyll f-containing cyanobacterium Halomicronema hongdechloris.</title>
        <authorList>
            <person name="Li Y."/>
            <person name="Lin Y."/>
            <person name="Garvey C.J."/>
            <person name="Birch D."/>
            <person name="Corkery R.W."/>
            <person name="Loughlin P.C."/>
            <person name="Scheer H."/>
            <person name="Willows R.D."/>
            <person name="Chen M."/>
        </authorList>
    </citation>
    <scope>NUCLEOTIDE SEQUENCE [LARGE SCALE GENOMIC DNA]</scope>
    <source>
        <strain evidence="3 4">C2206</strain>
    </source>
</reference>
<evidence type="ECO:0000313" key="3">
    <source>
        <dbReference type="EMBL" id="ASC71118.1"/>
    </source>
</evidence>
<dbReference type="AlphaFoldDB" id="A0A1Z3HLF1"/>
<dbReference type="EMBL" id="CP021983">
    <property type="protein sequence ID" value="ASC71118.1"/>
    <property type="molecule type" value="Genomic_DNA"/>
</dbReference>
<feature type="transmembrane region" description="Helical" evidence="2">
    <location>
        <begin position="234"/>
        <end position="257"/>
    </location>
</feature>
<protein>
    <submittedName>
        <fullName evidence="3">Uncharacterized protein</fullName>
    </submittedName>
</protein>
<dbReference type="InterPro" id="IPR049753">
    <property type="entry name" value="EPS_HpsL-like"/>
</dbReference>
<keyword evidence="2" id="KW-1133">Transmembrane helix</keyword>
<feature type="transmembrane region" description="Helical" evidence="2">
    <location>
        <begin position="331"/>
        <end position="348"/>
    </location>
</feature>
<feature type="transmembrane region" description="Helical" evidence="2">
    <location>
        <begin position="354"/>
        <end position="371"/>
    </location>
</feature>
<organism evidence="3 4">
    <name type="scientific">Halomicronema hongdechloris C2206</name>
    <dbReference type="NCBI Taxonomy" id="1641165"/>
    <lineage>
        <taxon>Bacteria</taxon>
        <taxon>Bacillati</taxon>
        <taxon>Cyanobacteriota</taxon>
        <taxon>Cyanophyceae</taxon>
        <taxon>Nodosilineales</taxon>
        <taxon>Nodosilineaceae</taxon>
        <taxon>Halomicronema</taxon>
    </lineage>
</organism>
<feature type="transmembrane region" description="Helical" evidence="2">
    <location>
        <begin position="378"/>
        <end position="395"/>
    </location>
</feature>
<dbReference type="Proteomes" id="UP000191901">
    <property type="component" value="Chromosome"/>
</dbReference>
<dbReference type="NCBIfam" id="NF038300">
    <property type="entry name" value="EPS_HpsL"/>
    <property type="match status" value="1"/>
</dbReference>
<gene>
    <name evidence="3" type="ORF">XM38_020680</name>
</gene>
<feature type="transmembrane region" description="Helical" evidence="2">
    <location>
        <begin position="115"/>
        <end position="133"/>
    </location>
</feature>
<name>A0A1Z3HLF1_9CYAN</name>
<feature type="compositionally biased region" description="Basic residues" evidence="1">
    <location>
        <begin position="1"/>
        <end position="23"/>
    </location>
</feature>
<dbReference type="RefSeq" id="WP_088429701.1">
    <property type="nucleotide sequence ID" value="NZ_CP021983.2"/>
</dbReference>
<keyword evidence="2" id="KW-0812">Transmembrane</keyword>
<sequence length="580" mass="64121">MVRTRKFQMRSHPSRSKVRRVRGRRDSQASAPAPTASDTPEELGPQPLSKREAQARDRAAAKAKRALIQYTVGAIIFSGLVALLVGIFLEPKLGVGALVALLCLTLSFKYPRQAIFAFIIYLPFSGTVTYALGGSSILQLAKDAIYIPALIGVFQFCQRKRQPFILPNSIKAPLAILLTISVMTLLFVNGPQQLASGGSEKPILMGILGLKILLGYLPLIPCIYYLIRNREDLYFLLRVQVVLVIACCALGLLQYLMLKTGQCQGTTGTGEQLFKASLDARCFVGGSLLYSPEHGQIRLPGTFVAPWQWGWFLISSGFFGFGTAFSDRSPFWRLIGLISLVSVAVLAVVSGQRIALIMVPITVVGLLILTGQVANLKRFIPVGIGLGFILTVLMIRNPAIVNERIASFQARWEASPPHEFVMQQLQWAMENQEGILGRGLGRGTNAARIFGETSLIETYHSKLLFEIGPLGILAVLGLYTVLTIATFKAYRSIKDPNLRGYAASMWVFVLFISYFPYYYPLDVDPVNVYYWLAAGITLKLPEIDKQERIRQRLEALAQKRKLSPRELKQLQAQVTAGDFG</sequence>
<feature type="region of interest" description="Disordered" evidence="1">
    <location>
        <begin position="1"/>
        <end position="55"/>
    </location>
</feature>
<evidence type="ECO:0000256" key="2">
    <source>
        <dbReference type="SAM" id="Phobius"/>
    </source>
</evidence>
<dbReference type="STRING" id="1641165.XM38_12465"/>